<evidence type="ECO:0000313" key="14">
    <source>
        <dbReference type="Proteomes" id="UP001211907"/>
    </source>
</evidence>
<evidence type="ECO:0000256" key="5">
    <source>
        <dbReference type="ARBA" id="ARBA00022679"/>
    </source>
</evidence>
<keyword evidence="4" id="KW-0820">tRNA-binding</keyword>
<keyword evidence="10" id="KW-1015">Disulfide bond</keyword>
<dbReference type="GO" id="GO:0005524">
    <property type="term" value="F:ATP binding"/>
    <property type="evidence" value="ECO:0007669"/>
    <property type="project" value="UniProtKB-KW"/>
</dbReference>
<dbReference type="InterPro" id="IPR004506">
    <property type="entry name" value="MnmA-like"/>
</dbReference>
<evidence type="ECO:0000313" key="13">
    <source>
        <dbReference type="EMBL" id="KAJ3123749.1"/>
    </source>
</evidence>
<gene>
    <name evidence="13" type="ORF">HK100_011501</name>
</gene>
<dbReference type="GO" id="GO:0005739">
    <property type="term" value="C:mitochondrion"/>
    <property type="evidence" value="ECO:0007669"/>
    <property type="project" value="TreeGrafter"/>
</dbReference>
<keyword evidence="8" id="KW-0067">ATP-binding</keyword>
<dbReference type="InterPro" id="IPR014729">
    <property type="entry name" value="Rossmann-like_a/b/a_fold"/>
</dbReference>
<dbReference type="Pfam" id="PF20259">
    <property type="entry name" value="tRNA_Me_trans_M"/>
    <property type="match status" value="1"/>
</dbReference>
<keyword evidence="9" id="KW-0694">RNA-binding</keyword>
<name>A0AAD5T1S3_9FUNG</name>
<keyword evidence="6" id="KW-0819">tRNA processing</keyword>
<evidence type="ECO:0000256" key="2">
    <source>
        <dbReference type="ARBA" id="ARBA00006191"/>
    </source>
</evidence>
<dbReference type="SUPFAM" id="SSF52402">
    <property type="entry name" value="Adenine nucleotide alpha hydrolases-like"/>
    <property type="match status" value="1"/>
</dbReference>
<dbReference type="CDD" id="cd01998">
    <property type="entry name" value="MnmA_TRMU-like"/>
    <property type="match status" value="1"/>
</dbReference>
<dbReference type="GO" id="GO:0002143">
    <property type="term" value="P:tRNA wobble position uridine thiolation"/>
    <property type="evidence" value="ECO:0007669"/>
    <property type="project" value="TreeGrafter"/>
</dbReference>
<organism evidence="13 14">
    <name type="scientific">Physocladia obscura</name>
    <dbReference type="NCBI Taxonomy" id="109957"/>
    <lineage>
        <taxon>Eukaryota</taxon>
        <taxon>Fungi</taxon>
        <taxon>Fungi incertae sedis</taxon>
        <taxon>Chytridiomycota</taxon>
        <taxon>Chytridiomycota incertae sedis</taxon>
        <taxon>Chytridiomycetes</taxon>
        <taxon>Chytridiales</taxon>
        <taxon>Chytriomycetaceae</taxon>
        <taxon>Physocladia</taxon>
    </lineage>
</organism>
<evidence type="ECO:0000256" key="4">
    <source>
        <dbReference type="ARBA" id="ARBA00022555"/>
    </source>
</evidence>
<dbReference type="PANTHER" id="PTHR11933:SF5">
    <property type="entry name" value="MITOCHONDRIAL TRNA-SPECIFIC 2-THIOURIDYLASE 1"/>
    <property type="match status" value="1"/>
</dbReference>
<dbReference type="GO" id="GO:0016783">
    <property type="term" value="F:sulfurtransferase activity"/>
    <property type="evidence" value="ECO:0007669"/>
    <property type="project" value="InterPro"/>
</dbReference>
<dbReference type="Proteomes" id="UP001211907">
    <property type="component" value="Unassembled WGS sequence"/>
</dbReference>
<comment type="similarity">
    <text evidence="2">Belongs to the MnmA/TRMU family.</text>
</comment>
<evidence type="ECO:0000256" key="6">
    <source>
        <dbReference type="ARBA" id="ARBA00022694"/>
    </source>
</evidence>
<feature type="domain" description="tRNA-specific 2-thiouridylase MnmA-like central" evidence="12">
    <location>
        <begin position="270"/>
        <end position="331"/>
    </location>
</feature>
<keyword evidence="5" id="KW-0808">Transferase</keyword>
<keyword evidence="7" id="KW-0547">Nucleotide-binding</keyword>
<accession>A0AAD5T1S3</accession>
<feature type="non-terminal residue" evidence="13">
    <location>
        <position position="333"/>
    </location>
</feature>
<comment type="caution">
    <text evidence="13">The sequence shown here is derived from an EMBL/GenBank/DDBJ whole genome shotgun (WGS) entry which is preliminary data.</text>
</comment>
<evidence type="ECO:0000256" key="11">
    <source>
        <dbReference type="ARBA" id="ARBA00049564"/>
    </source>
</evidence>
<comment type="catalytic activity">
    <reaction evidence="11">
        <text>5-taurinomethyluridine(34) in tRNA + S-sulfanyl-L-cysteinyl-[protein] + AH2 + ATP = 5-taurinomethyl-2-thiouridine(34) in tRNA + L-cysteinyl-[protein] + A + AMP + diphosphate + H(+)</text>
        <dbReference type="Rhea" id="RHEA:47040"/>
        <dbReference type="Rhea" id="RHEA-COMP:10131"/>
        <dbReference type="Rhea" id="RHEA-COMP:11726"/>
        <dbReference type="Rhea" id="RHEA-COMP:11732"/>
        <dbReference type="Rhea" id="RHEA-COMP:11733"/>
        <dbReference type="ChEBI" id="CHEBI:13193"/>
        <dbReference type="ChEBI" id="CHEBI:15378"/>
        <dbReference type="ChEBI" id="CHEBI:17499"/>
        <dbReference type="ChEBI" id="CHEBI:29950"/>
        <dbReference type="ChEBI" id="CHEBI:30616"/>
        <dbReference type="ChEBI" id="CHEBI:33019"/>
        <dbReference type="ChEBI" id="CHEBI:61963"/>
        <dbReference type="ChEBI" id="CHEBI:87171"/>
        <dbReference type="ChEBI" id="CHEBI:87172"/>
        <dbReference type="ChEBI" id="CHEBI:456215"/>
        <dbReference type="EC" id="2.8.1.14"/>
    </reaction>
</comment>
<dbReference type="Pfam" id="PF03054">
    <property type="entry name" value="tRNA_Me_trans"/>
    <property type="match status" value="2"/>
</dbReference>
<evidence type="ECO:0000256" key="10">
    <source>
        <dbReference type="ARBA" id="ARBA00023157"/>
    </source>
</evidence>
<keyword evidence="14" id="KW-1185">Reference proteome</keyword>
<dbReference type="EMBL" id="JADGJH010000719">
    <property type="protein sequence ID" value="KAJ3123749.1"/>
    <property type="molecule type" value="Genomic_DNA"/>
</dbReference>
<evidence type="ECO:0000256" key="8">
    <source>
        <dbReference type="ARBA" id="ARBA00022840"/>
    </source>
</evidence>
<dbReference type="InterPro" id="IPR023382">
    <property type="entry name" value="MnmA-like_central_sf"/>
</dbReference>
<dbReference type="GO" id="GO:0000049">
    <property type="term" value="F:tRNA binding"/>
    <property type="evidence" value="ECO:0007669"/>
    <property type="project" value="UniProtKB-KW"/>
</dbReference>
<dbReference type="Gene3D" id="3.40.50.620">
    <property type="entry name" value="HUPs"/>
    <property type="match status" value="1"/>
</dbReference>
<dbReference type="InterPro" id="IPR046884">
    <property type="entry name" value="MnmA-like_central"/>
</dbReference>
<dbReference type="EC" id="2.8.1.14" evidence="3"/>
<evidence type="ECO:0000256" key="7">
    <source>
        <dbReference type="ARBA" id="ARBA00022741"/>
    </source>
</evidence>
<dbReference type="AlphaFoldDB" id="A0AAD5T1S3"/>
<dbReference type="PANTHER" id="PTHR11933">
    <property type="entry name" value="TRNA 5-METHYLAMINOMETHYL-2-THIOURIDYLATE -METHYLTRANSFERASE"/>
    <property type="match status" value="1"/>
</dbReference>
<evidence type="ECO:0000256" key="3">
    <source>
        <dbReference type="ARBA" id="ARBA00011953"/>
    </source>
</evidence>
<evidence type="ECO:0000256" key="9">
    <source>
        <dbReference type="ARBA" id="ARBA00022884"/>
    </source>
</evidence>
<comment type="function">
    <text evidence="1">Catalyzes the 2-thiolation of uridine at the wobble position (U34) of mitochondrial tRNA(Lys), tRNA(Glu) and tRNA(Gln). Required for the formation of 5-taurinomethyl-2-thiouridine (tm5s2U) of mitochondrial tRNA(Lys), tRNA(Glu), and tRNA(Gln) at the wobble position. ATP is required to activate the C2 atom of the wobble base.</text>
</comment>
<protein>
    <recommendedName>
        <fullName evidence="3">tRNA-5-taurinomethyluridine 2-sulfurtransferase</fullName>
        <ecNumber evidence="3">2.8.1.14</ecNumber>
    </recommendedName>
</protein>
<dbReference type="Gene3D" id="2.30.30.280">
    <property type="entry name" value="Adenine nucleotide alpha hydrolases-like domains"/>
    <property type="match status" value="1"/>
</dbReference>
<evidence type="ECO:0000256" key="1">
    <source>
        <dbReference type="ARBA" id="ARBA00003986"/>
    </source>
</evidence>
<evidence type="ECO:0000259" key="12">
    <source>
        <dbReference type="Pfam" id="PF20259"/>
    </source>
</evidence>
<proteinExistence type="inferred from homology"/>
<reference evidence="13" key="1">
    <citation type="submission" date="2020-05" db="EMBL/GenBank/DDBJ databases">
        <title>Phylogenomic resolution of chytrid fungi.</title>
        <authorList>
            <person name="Stajich J.E."/>
            <person name="Amses K."/>
            <person name="Simmons R."/>
            <person name="Seto K."/>
            <person name="Myers J."/>
            <person name="Bonds A."/>
            <person name="Quandt C.A."/>
            <person name="Barry K."/>
            <person name="Liu P."/>
            <person name="Grigoriev I."/>
            <person name="Longcore J.E."/>
            <person name="James T.Y."/>
        </authorList>
    </citation>
    <scope>NUCLEOTIDE SEQUENCE</scope>
    <source>
        <strain evidence="13">JEL0513</strain>
    </source>
</reference>
<sequence>MNGKIRVIVALSGGIDSSVSALLLKSLSLPLDIRAVFMHNWDEILDDGNTRRCPTASRDYHDALQTANSLNIPISTVDFTKEYWTRVFEPMVHSLDAGNTPNPDVGCNRYIKFGALTDLLLKKSCSSEAATRNLIMERINDLTKDCETNFLERLKSRIANEKLLVSKNPVPLSSIIGNADFVVTGHYARIGTDYNNKPTLMRAFDTKKDQSYFLSNVSRNVLRNAIFPLGSLPKSRVKQIAQDSGLLSHLSKKRESMGICFVEPSKRFGDFMGEYLEDRPGKFVSLDDGVVKGKHTGFFKYTIGQCARISGESEKWFVAAKDSQTSNIFVVPG</sequence>